<keyword evidence="7 11" id="KW-0227">DNA damage</keyword>
<dbReference type="InterPro" id="IPR029460">
    <property type="entry name" value="DNAPol_HHH"/>
</dbReference>
<keyword evidence="3 11" id="KW-0963">Cytoplasm</keyword>
<evidence type="ECO:0000313" key="13">
    <source>
        <dbReference type="EMBL" id="NEV63523.1"/>
    </source>
</evidence>
<evidence type="ECO:0000256" key="4">
    <source>
        <dbReference type="ARBA" id="ARBA00022679"/>
    </source>
</evidence>
<evidence type="ECO:0000259" key="12">
    <source>
        <dbReference type="SMART" id="SM00481"/>
    </source>
</evidence>
<name>A0A6M0K3M3_9GAMM</name>
<reference evidence="13 14" key="1">
    <citation type="submission" date="2020-02" db="EMBL/GenBank/DDBJ databases">
        <title>Genome sequences of Thiorhodococcus mannitoliphagus and Thiorhodococcus minor, purple sulfur photosynthetic bacteria in the gammaproteobacterial family, Chromatiaceae.</title>
        <authorList>
            <person name="Aviles F.A."/>
            <person name="Meyer T.E."/>
            <person name="Kyndt J.A."/>
        </authorList>
    </citation>
    <scope>NUCLEOTIDE SEQUENCE [LARGE SCALE GENOMIC DNA]</scope>
    <source>
        <strain evidence="13 14">DSM 11518</strain>
    </source>
</reference>
<dbReference type="Pfam" id="PF07733">
    <property type="entry name" value="DNA_pol3_alpha"/>
    <property type="match status" value="1"/>
</dbReference>
<dbReference type="AlphaFoldDB" id="A0A6M0K3M3"/>
<organism evidence="13 14">
    <name type="scientific">Thiorhodococcus minor</name>
    <dbReference type="NCBI Taxonomy" id="57489"/>
    <lineage>
        <taxon>Bacteria</taxon>
        <taxon>Pseudomonadati</taxon>
        <taxon>Pseudomonadota</taxon>
        <taxon>Gammaproteobacteria</taxon>
        <taxon>Chromatiales</taxon>
        <taxon>Chromatiaceae</taxon>
        <taxon>Thiorhodococcus</taxon>
    </lineage>
</organism>
<dbReference type="PANTHER" id="PTHR32294">
    <property type="entry name" value="DNA POLYMERASE III SUBUNIT ALPHA"/>
    <property type="match status" value="1"/>
</dbReference>
<feature type="domain" description="Polymerase/histidinol phosphatase N-terminal" evidence="12">
    <location>
        <begin position="2"/>
        <end position="69"/>
    </location>
</feature>
<dbReference type="NCBIfam" id="TIGR00594">
    <property type="entry name" value="polc"/>
    <property type="match status" value="1"/>
</dbReference>
<comment type="function">
    <text evidence="11">DNA polymerase involved in damage-induced mutagenesis and translesion synthesis (TLS). It is not the major replicative DNA polymerase.</text>
</comment>
<dbReference type="Pfam" id="PF01336">
    <property type="entry name" value="tRNA_anti-codon"/>
    <property type="match status" value="1"/>
</dbReference>
<dbReference type="InterPro" id="IPR011708">
    <property type="entry name" value="DNA_pol3_alpha_NTPase_dom"/>
</dbReference>
<dbReference type="Gene3D" id="1.10.10.1600">
    <property type="entry name" value="Bacterial DNA polymerase III alpha subunit, thumb domain"/>
    <property type="match status" value="1"/>
</dbReference>
<dbReference type="GO" id="GO:0006281">
    <property type="term" value="P:DNA repair"/>
    <property type="evidence" value="ECO:0007669"/>
    <property type="project" value="UniProtKB-UniRule"/>
</dbReference>
<dbReference type="Gene3D" id="3.20.20.140">
    <property type="entry name" value="Metal-dependent hydrolases"/>
    <property type="match status" value="1"/>
</dbReference>
<evidence type="ECO:0000256" key="11">
    <source>
        <dbReference type="HAMAP-Rule" id="MF_01902"/>
    </source>
</evidence>
<dbReference type="Gene3D" id="1.10.150.870">
    <property type="match status" value="1"/>
</dbReference>
<dbReference type="CDD" id="cd04485">
    <property type="entry name" value="DnaE_OBF"/>
    <property type="match status" value="1"/>
</dbReference>
<dbReference type="InterPro" id="IPR016195">
    <property type="entry name" value="Pol/histidinol_Pase-like"/>
</dbReference>
<dbReference type="GO" id="GO:0003887">
    <property type="term" value="F:DNA-directed DNA polymerase activity"/>
    <property type="evidence" value="ECO:0007669"/>
    <property type="project" value="UniProtKB-UniRule"/>
</dbReference>
<evidence type="ECO:0000256" key="3">
    <source>
        <dbReference type="ARBA" id="ARBA00022490"/>
    </source>
</evidence>
<evidence type="ECO:0000256" key="6">
    <source>
        <dbReference type="ARBA" id="ARBA00022705"/>
    </source>
</evidence>
<dbReference type="InterPro" id="IPR004805">
    <property type="entry name" value="DnaE2/DnaE/PolC"/>
</dbReference>
<dbReference type="GO" id="GO:0003676">
    <property type="term" value="F:nucleic acid binding"/>
    <property type="evidence" value="ECO:0007669"/>
    <property type="project" value="InterPro"/>
</dbReference>
<keyword evidence="8 11" id="KW-0239">DNA-directed DNA polymerase</keyword>
<dbReference type="InterPro" id="IPR003141">
    <property type="entry name" value="Pol/His_phosphatase_N"/>
</dbReference>
<protein>
    <recommendedName>
        <fullName evidence="11">Error-prone DNA polymerase</fullName>
        <ecNumber evidence="11">2.7.7.7</ecNumber>
    </recommendedName>
</protein>
<evidence type="ECO:0000256" key="1">
    <source>
        <dbReference type="ARBA" id="ARBA00004496"/>
    </source>
</evidence>
<dbReference type="EMBL" id="JAAIJQ010000053">
    <property type="protein sequence ID" value="NEV63523.1"/>
    <property type="molecule type" value="Genomic_DNA"/>
</dbReference>
<evidence type="ECO:0000256" key="7">
    <source>
        <dbReference type="ARBA" id="ARBA00022763"/>
    </source>
</evidence>
<keyword evidence="6 11" id="KW-0235">DNA replication</keyword>
<dbReference type="Proteomes" id="UP000483379">
    <property type="component" value="Unassembled WGS sequence"/>
</dbReference>
<dbReference type="GO" id="GO:0005737">
    <property type="term" value="C:cytoplasm"/>
    <property type="evidence" value="ECO:0007669"/>
    <property type="project" value="UniProtKB-SubCell"/>
</dbReference>
<keyword evidence="5 11" id="KW-0548">Nucleotidyltransferase</keyword>
<dbReference type="GO" id="GO:0006260">
    <property type="term" value="P:DNA replication"/>
    <property type="evidence" value="ECO:0007669"/>
    <property type="project" value="UniProtKB-KW"/>
</dbReference>
<dbReference type="InterPro" id="IPR041931">
    <property type="entry name" value="DNA_pol3_alpha_thumb_dom"/>
</dbReference>
<keyword evidence="9 11" id="KW-0234">DNA repair</keyword>
<dbReference type="PANTHER" id="PTHR32294:SF4">
    <property type="entry name" value="ERROR-PRONE DNA POLYMERASE"/>
    <property type="match status" value="1"/>
</dbReference>
<comment type="caution">
    <text evidence="13">The sequence shown here is derived from an EMBL/GenBank/DDBJ whole genome shotgun (WGS) entry which is preliminary data.</text>
</comment>
<comment type="subcellular location">
    <subcellularLocation>
        <location evidence="1 11">Cytoplasm</location>
    </subcellularLocation>
</comment>
<gene>
    <name evidence="13" type="primary">dnaE</name>
    <name evidence="11" type="synonym">dnaE2</name>
    <name evidence="13" type="ORF">G3446_16785</name>
</gene>
<sequence length="1031" mass="116061">MIPLWCKSNFSFLEGASHPEELVETCAALGLPALALTDRDGVSGLVEAHVKARELGVQLIQGAEVSIEDGSTLILLAQSRTGYANLCRLLTIGHRRCPKGESRVGWREVYDHAKDLIALWGGERSLLTAEADPFFVAHQLREAFGDRLYALAARHRRAEEPALEARLRQRAARYRLPVVAGTEVLYHKPHRRELQDVLTCIRHRIRLSEAGRRIRPNAEHALLSPFAFDKLFEDDPTALARTREIAERCRFNLDDLRYRYPSEALPDGSTSSQRLRRLTLEGARRRYADSIPDAVSEQLARELALIDELDYCGYFLTMWEIVQFCRRERILCQGRGSAANSAVCYCLGITAVDPVRLGLLFERFLSRERAEPPDIDLDIEHARREAVIQHVFKKYGREHAAMVANHIRYRVRSAVRDVGKVLGVPETALDRLAKLLPPYGAKVSPQVLSQAGLDPEQPVFQHLMRLSTEILDFPRHLSIHPGGFLLGQKPVSTLVPIENGAMADRTVIQWDKDDIEALGLFKVDLLGLGALHQLHLGFDLLRAHYGQDIGMADIPPDDAPTFAMIRQADTVGVFQIESRAQMAMLPRLKPRTYYDLVIEVSIVRPGPITGGMVHPYLRRRAGQEPVVYPHPSLEPVLKKTLGIPLFQEQVIRLAMVAADYSPGEADQLRRDMAAWRHSGRIERHRERLIRRMTAKGIDAAFAEQVFEQIRGFGEYGFPESHAASFALIAYATAWMKCHYPDAFACALLNALPMGFYSAATIIEDAKRHGIEVRPVDVVHSDWDCTLEPSASEQPPHAIRMGLKFIKGVGEADWERLAAARMKRPFRSVEDLTRRSRLNAGVMERLAESGALRSLEQDRRAALWQAAGSANAPDIPLDLAAEEPELPFAPLDAFETINWDYRTSLHSTLGHPLGPLREQLRGQRLPDATQVKAMRHGQRVRYAGLVICRQRPGTASGVLFMTLEDETGFVNVVVWNQILERYGLLIKTTNFLGVTGRIQRQEGILHLIAESFWDPQPLIHVRLEPTRSRDFQ</sequence>
<dbReference type="InterPro" id="IPR004013">
    <property type="entry name" value="PHP_dom"/>
</dbReference>
<dbReference type="CDD" id="cd07434">
    <property type="entry name" value="PHP_PolIIIA_DnaE2"/>
    <property type="match status" value="1"/>
</dbReference>
<keyword evidence="14" id="KW-1185">Reference proteome</keyword>
<accession>A0A6M0K3M3</accession>
<dbReference type="NCBIfam" id="NF004225">
    <property type="entry name" value="PRK05672.1"/>
    <property type="match status" value="1"/>
</dbReference>
<dbReference type="SMART" id="SM00481">
    <property type="entry name" value="POLIIIAc"/>
    <property type="match status" value="1"/>
</dbReference>
<evidence type="ECO:0000256" key="8">
    <source>
        <dbReference type="ARBA" id="ARBA00022932"/>
    </source>
</evidence>
<dbReference type="SUPFAM" id="SSF89550">
    <property type="entry name" value="PHP domain-like"/>
    <property type="match status" value="1"/>
</dbReference>
<dbReference type="EC" id="2.7.7.7" evidence="11"/>
<dbReference type="Pfam" id="PF02811">
    <property type="entry name" value="PHP"/>
    <property type="match status" value="1"/>
</dbReference>
<dbReference type="InterPro" id="IPR023073">
    <property type="entry name" value="DnaE2"/>
</dbReference>
<proteinExistence type="inferred from homology"/>
<keyword evidence="4 11" id="KW-0808">Transferase</keyword>
<evidence type="ECO:0000256" key="9">
    <source>
        <dbReference type="ARBA" id="ARBA00023204"/>
    </source>
</evidence>
<dbReference type="InterPro" id="IPR004365">
    <property type="entry name" value="NA-bd_OB_tRNA"/>
</dbReference>
<evidence type="ECO:0000256" key="2">
    <source>
        <dbReference type="ARBA" id="ARBA00007391"/>
    </source>
</evidence>
<dbReference type="GO" id="GO:0008408">
    <property type="term" value="F:3'-5' exonuclease activity"/>
    <property type="evidence" value="ECO:0007669"/>
    <property type="project" value="InterPro"/>
</dbReference>
<comment type="catalytic activity">
    <reaction evidence="10 11">
        <text>DNA(n) + a 2'-deoxyribonucleoside 5'-triphosphate = DNA(n+1) + diphosphate</text>
        <dbReference type="Rhea" id="RHEA:22508"/>
        <dbReference type="Rhea" id="RHEA-COMP:17339"/>
        <dbReference type="Rhea" id="RHEA-COMP:17340"/>
        <dbReference type="ChEBI" id="CHEBI:33019"/>
        <dbReference type="ChEBI" id="CHEBI:61560"/>
        <dbReference type="ChEBI" id="CHEBI:173112"/>
        <dbReference type="EC" id="2.7.7.7"/>
    </reaction>
</comment>
<dbReference type="Pfam" id="PF14579">
    <property type="entry name" value="HHH_6"/>
    <property type="match status" value="1"/>
</dbReference>
<evidence type="ECO:0000256" key="5">
    <source>
        <dbReference type="ARBA" id="ARBA00022695"/>
    </source>
</evidence>
<dbReference type="InterPro" id="IPR040982">
    <property type="entry name" value="DNA_pol3_finger"/>
</dbReference>
<evidence type="ECO:0000313" key="14">
    <source>
        <dbReference type="Proteomes" id="UP000483379"/>
    </source>
</evidence>
<dbReference type="RefSeq" id="WP_164453985.1">
    <property type="nucleotide sequence ID" value="NZ_JAAIJQ010000053.1"/>
</dbReference>
<comment type="similarity">
    <text evidence="2 11">Belongs to the DNA polymerase type-C family. DnaE2 subfamily.</text>
</comment>
<dbReference type="HAMAP" id="MF_01902">
    <property type="entry name" value="DNApol_error_prone"/>
    <property type="match status" value="1"/>
</dbReference>
<evidence type="ECO:0000256" key="10">
    <source>
        <dbReference type="ARBA" id="ARBA00049244"/>
    </source>
</evidence>
<dbReference type="Pfam" id="PF17657">
    <property type="entry name" value="DNA_pol3_finger"/>
    <property type="match status" value="1"/>
</dbReference>